<reference evidence="1 2" key="1">
    <citation type="submission" date="2020-06" db="EMBL/GenBank/DDBJ databases">
        <title>Description of novel acetic acid bacteria.</title>
        <authorList>
            <person name="Sombolestani A."/>
        </authorList>
    </citation>
    <scope>NUCLEOTIDE SEQUENCE [LARGE SCALE GENOMIC DNA]</scope>
    <source>
        <strain evidence="1 2">LMG 31431</strain>
    </source>
</reference>
<dbReference type="Proteomes" id="UP000534870">
    <property type="component" value="Unassembled WGS sequence"/>
</dbReference>
<gene>
    <name evidence="1" type="ORF">HUK84_09590</name>
</gene>
<organism evidence="1 2">
    <name type="scientific">Nguyenibacter vanlangensis</name>
    <dbReference type="NCBI Taxonomy" id="1216886"/>
    <lineage>
        <taxon>Bacteria</taxon>
        <taxon>Pseudomonadati</taxon>
        <taxon>Pseudomonadota</taxon>
        <taxon>Alphaproteobacteria</taxon>
        <taxon>Acetobacterales</taxon>
        <taxon>Acetobacteraceae</taxon>
        <taxon>Nguyenibacter</taxon>
    </lineage>
</organism>
<dbReference type="AlphaFoldDB" id="A0A7Y7IW13"/>
<proteinExistence type="predicted"/>
<accession>A0A7Y7IW13</accession>
<name>A0A7Y7IW13_9PROT</name>
<sequence>MPDVAGQCLPGVGHAGRIALHGHMMTPGLVDGRVHPLSGGRSLAGCSLDYLAPNLALTEAALPVRQETIVYSTGDFVPRRGGPS</sequence>
<dbReference type="RefSeq" id="WP_176640088.1">
    <property type="nucleotide sequence ID" value="NZ_JABXXP010000165.1"/>
</dbReference>
<evidence type="ECO:0000313" key="2">
    <source>
        <dbReference type="Proteomes" id="UP000534870"/>
    </source>
</evidence>
<evidence type="ECO:0000313" key="1">
    <source>
        <dbReference type="EMBL" id="NVN11374.1"/>
    </source>
</evidence>
<dbReference type="EMBL" id="JABXXP010000165">
    <property type="protein sequence ID" value="NVN11374.1"/>
    <property type="molecule type" value="Genomic_DNA"/>
</dbReference>
<protein>
    <submittedName>
        <fullName evidence="1">Uncharacterized protein</fullName>
    </submittedName>
</protein>
<comment type="caution">
    <text evidence="1">The sequence shown here is derived from an EMBL/GenBank/DDBJ whole genome shotgun (WGS) entry which is preliminary data.</text>
</comment>